<evidence type="ECO:0000256" key="3">
    <source>
        <dbReference type="ARBA" id="ARBA00022475"/>
    </source>
</evidence>
<name>A0A930VLB9_9ACTN</name>
<evidence type="ECO:0000256" key="6">
    <source>
        <dbReference type="ARBA" id="ARBA00023136"/>
    </source>
</evidence>
<dbReference type="RefSeq" id="WP_194696921.1">
    <property type="nucleotide sequence ID" value="NZ_JADKPO010000017.1"/>
</dbReference>
<reference evidence="9" key="1">
    <citation type="submission" date="2020-11" db="EMBL/GenBank/DDBJ databases">
        <title>Nocardioides cynanchi sp. nov., isolated from soil of rhizosphere of Cynanchum wilfordii.</title>
        <authorList>
            <person name="Lee J.-S."/>
            <person name="Suh M.K."/>
            <person name="Kim J.-S."/>
        </authorList>
    </citation>
    <scope>NUCLEOTIDE SEQUENCE</scope>
    <source>
        <strain evidence="9">KCTC 19276</strain>
    </source>
</reference>
<feature type="transmembrane region" description="Helical" evidence="7">
    <location>
        <begin position="50"/>
        <end position="71"/>
    </location>
</feature>
<dbReference type="GO" id="GO:0010438">
    <property type="term" value="P:cellular response to sulfur starvation"/>
    <property type="evidence" value="ECO:0007669"/>
    <property type="project" value="TreeGrafter"/>
</dbReference>
<evidence type="ECO:0000256" key="5">
    <source>
        <dbReference type="ARBA" id="ARBA00022989"/>
    </source>
</evidence>
<evidence type="ECO:0000256" key="4">
    <source>
        <dbReference type="ARBA" id="ARBA00022692"/>
    </source>
</evidence>
<sequence length="252" mass="27500">MPAAIIAVWIFLTHAELVDEVYLPRPDTMWDRVVTLRAELWEAILTSGSMILIGTLSGGLAGIFVGLLFGFSRVARDLFEFTLDVIRPVPIFALIPIFILWFGIGRTPQIALVALGVFLILSFTTIEAVRNVARIHVLAAMTCGADRLAIYRTVVVPSILPQILLGVRFGFIAAWGLDVAAEFSGSVHGLGFFMIVRGQYLDTAGVSVAVLIYCSMAIIVDRGLRFLSRRLFPWSPRGGHEDLAGEILGGRG</sequence>
<comment type="subcellular location">
    <subcellularLocation>
        <location evidence="1 7">Cell membrane</location>
        <topology evidence="1 7">Multi-pass membrane protein</topology>
    </subcellularLocation>
</comment>
<keyword evidence="6 7" id="KW-0472">Membrane</keyword>
<dbReference type="GO" id="GO:0005886">
    <property type="term" value="C:plasma membrane"/>
    <property type="evidence" value="ECO:0007669"/>
    <property type="project" value="UniProtKB-SubCell"/>
</dbReference>
<feature type="transmembrane region" description="Helical" evidence="7">
    <location>
        <begin position="83"/>
        <end position="104"/>
    </location>
</feature>
<protein>
    <submittedName>
        <fullName evidence="9">ABC transporter permease</fullName>
    </submittedName>
</protein>
<keyword evidence="5 7" id="KW-1133">Transmembrane helix</keyword>
<proteinExistence type="inferred from homology"/>
<dbReference type="PANTHER" id="PTHR30151">
    <property type="entry name" value="ALKANE SULFONATE ABC TRANSPORTER-RELATED, MEMBRANE SUBUNIT"/>
    <property type="match status" value="1"/>
</dbReference>
<evidence type="ECO:0000313" key="10">
    <source>
        <dbReference type="Proteomes" id="UP000660668"/>
    </source>
</evidence>
<keyword evidence="2 7" id="KW-0813">Transport</keyword>
<dbReference type="Gene3D" id="1.10.3720.10">
    <property type="entry name" value="MetI-like"/>
    <property type="match status" value="1"/>
</dbReference>
<keyword evidence="10" id="KW-1185">Reference proteome</keyword>
<organism evidence="9 10">
    <name type="scientific">Nocardioides agariphilus</name>
    <dbReference type="NCBI Taxonomy" id="433664"/>
    <lineage>
        <taxon>Bacteria</taxon>
        <taxon>Bacillati</taxon>
        <taxon>Actinomycetota</taxon>
        <taxon>Actinomycetes</taxon>
        <taxon>Propionibacteriales</taxon>
        <taxon>Nocardioidaceae</taxon>
        <taxon>Nocardioides</taxon>
    </lineage>
</organism>
<dbReference type="AlphaFoldDB" id="A0A930VLB9"/>
<evidence type="ECO:0000313" key="9">
    <source>
        <dbReference type="EMBL" id="MBF4768767.1"/>
    </source>
</evidence>
<comment type="similarity">
    <text evidence="7">Belongs to the binding-protein-dependent transport system permease family.</text>
</comment>
<keyword evidence="3" id="KW-1003">Cell membrane</keyword>
<dbReference type="PROSITE" id="PS50928">
    <property type="entry name" value="ABC_TM1"/>
    <property type="match status" value="1"/>
</dbReference>
<dbReference type="PANTHER" id="PTHR30151:SF25">
    <property type="entry name" value="TAURINE TRANSPORT SYSTEM PERMEASE PROTEIN TAUC"/>
    <property type="match status" value="1"/>
</dbReference>
<dbReference type="Proteomes" id="UP000660668">
    <property type="component" value="Unassembled WGS sequence"/>
</dbReference>
<feature type="transmembrane region" description="Helical" evidence="7">
    <location>
        <begin position="200"/>
        <end position="220"/>
    </location>
</feature>
<comment type="caution">
    <text evidence="9">The sequence shown here is derived from an EMBL/GenBank/DDBJ whole genome shotgun (WGS) entry which is preliminary data.</text>
</comment>
<evidence type="ECO:0000256" key="2">
    <source>
        <dbReference type="ARBA" id="ARBA00022448"/>
    </source>
</evidence>
<evidence type="ECO:0000256" key="7">
    <source>
        <dbReference type="RuleBase" id="RU363032"/>
    </source>
</evidence>
<dbReference type="InterPro" id="IPR035906">
    <property type="entry name" value="MetI-like_sf"/>
</dbReference>
<feature type="domain" description="ABC transmembrane type-1" evidence="8">
    <location>
        <begin position="44"/>
        <end position="224"/>
    </location>
</feature>
<feature type="transmembrane region" description="Helical" evidence="7">
    <location>
        <begin position="150"/>
        <end position="177"/>
    </location>
</feature>
<keyword evidence="4 7" id="KW-0812">Transmembrane</keyword>
<dbReference type="GO" id="GO:0055085">
    <property type="term" value="P:transmembrane transport"/>
    <property type="evidence" value="ECO:0007669"/>
    <property type="project" value="InterPro"/>
</dbReference>
<accession>A0A930VLB9</accession>
<evidence type="ECO:0000259" key="8">
    <source>
        <dbReference type="PROSITE" id="PS50928"/>
    </source>
</evidence>
<dbReference type="EMBL" id="JADKPO010000017">
    <property type="protein sequence ID" value="MBF4768767.1"/>
    <property type="molecule type" value="Genomic_DNA"/>
</dbReference>
<dbReference type="InterPro" id="IPR000515">
    <property type="entry name" value="MetI-like"/>
</dbReference>
<gene>
    <name evidence="9" type="ORF">ISU10_13430</name>
</gene>
<dbReference type="CDD" id="cd06261">
    <property type="entry name" value="TM_PBP2"/>
    <property type="match status" value="1"/>
</dbReference>
<evidence type="ECO:0000256" key="1">
    <source>
        <dbReference type="ARBA" id="ARBA00004651"/>
    </source>
</evidence>
<dbReference type="SUPFAM" id="SSF161098">
    <property type="entry name" value="MetI-like"/>
    <property type="match status" value="1"/>
</dbReference>
<feature type="transmembrane region" description="Helical" evidence="7">
    <location>
        <begin position="110"/>
        <end position="129"/>
    </location>
</feature>
<dbReference type="Pfam" id="PF00528">
    <property type="entry name" value="BPD_transp_1"/>
    <property type="match status" value="1"/>
</dbReference>